<reference evidence="5 6" key="1">
    <citation type="submission" date="2016-10" db="EMBL/GenBank/DDBJ databases">
        <authorList>
            <person name="Varghese N."/>
            <person name="Submissions S."/>
        </authorList>
    </citation>
    <scope>NUCLEOTIDE SEQUENCE [LARGE SCALE GENOMIC DNA]</scope>
    <source>
        <strain evidence="5 6">DSM 1741</strain>
    </source>
</reference>
<evidence type="ECO:0008006" key="7">
    <source>
        <dbReference type="Google" id="ProtNLM"/>
    </source>
</evidence>
<dbReference type="InterPro" id="IPR018357">
    <property type="entry name" value="Hexapep_transf_CS"/>
</dbReference>
<dbReference type="PANTHER" id="PTHR43300">
    <property type="entry name" value="ACETYLTRANSFERASE"/>
    <property type="match status" value="1"/>
</dbReference>
<dbReference type="Pfam" id="PF00132">
    <property type="entry name" value="Hexapep"/>
    <property type="match status" value="1"/>
</dbReference>
<comment type="similarity">
    <text evidence="1">Belongs to the transferase hexapeptide repeat family.</text>
</comment>
<dbReference type="RefSeq" id="WP_225940327.1">
    <property type="nucleotide sequence ID" value="NZ_FOTO01000012.1"/>
</dbReference>
<protein>
    <recommendedName>
        <fullName evidence="7">Phosphonate metabolim protein, transferase hexapeptide repeat family</fullName>
    </recommendedName>
</protein>
<dbReference type="Proteomes" id="UP000199581">
    <property type="component" value="Unassembled WGS sequence"/>
</dbReference>
<name>A0A8G2C4W4_DESNO</name>
<accession>A0A8G2C4W4</accession>
<keyword evidence="4" id="KW-0012">Acyltransferase</keyword>
<dbReference type="AlphaFoldDB" id="A0A8G2C4W4"/>
<evidence type="ECO:0000256" key="4">
    <source>
        <dbReference type="ARBA" id="ARBA00023315"/>
    </source>
</evidence>
<dbReference type="SUPFAM" id="SSF51161">
    <property type="entry name" value="Trimeric LpxA-like enzymes"/>
    <property type="match status" value="1"/>
</dbReference>
<comment type="caution">
    <text evidence="5">The sequence shown here is derived from an EMBL/GenBank/DDBJ whole genome shotgun (WGS) entry which is preliminary data.</text>
</comment>
<evidence type="ECO:0000313" key="6">
    <source>
        <dbReference type="Proteomes" id="UP000199581"/>
    </source>
</evidence>
<dbReference type="InterPro" id="IPR011004">
    <property type="entry name" value="Trimer_LpxA-like_sf"/>
</dbReference>
<dbReference type="PANTHER" id="PTHR43300:SF11">
    <property type="entry name" value="ACETYLTRANSFERASE RV3034C-RELATED"/>
    <property type="match status" value="1"/>
</dbReference>
<dbReference type="NCBIfam" id="TIGR03308">
    <property type="entry name" value="phn_thr-fam"/>
    <property type="match status" value="1"/>
</dbReference>
<dbReference type="InterPro" id="IPR050179">
    <property type="entry name" value="Trans_hexapeptide_repeat"/>
</dbReference>
<sequence length="202" mass="22197">MTMLSPEPSIHPTAAIVDSTLGAWTEIGAQTEIISSTIGEYSYLCDRCHVMYTRIGKFCSIANHARLNPSNHPTSRASQHHFTYRSAKFGMGPDDDGIFAWRQEHSVSLGHDVWIGHGALVMPGVTVGTGAVVASGAVVTKDVPDYAIVAGVPAKPIKYRFSPEIREKLTALAWWDWEHERLAAALKDFRELAVEAFVEKYG</sequence>
<dbReference type="EMBL" id="FOTO01000012">
    <property type="protein sequence ID" value="SFM03598.1"/>
    <property type="molecule type" value="Genomic_DNA"/>
</dbReference>
<dbReference type="InterPro" id="IPR017694">
    <property type="entry name" value="Phosphonate_tfrase_rpt"/>
</dbReference>
<keyword evidence="6" id="KW-1185">Reference proteome</keyword>
<dbReference type="PROSITE" id="PS00101">
    <property type="entry name" value="HEXAPEP_TRANSFERASES"/>
    <property type="match status" value="1"/>
</dbReference>
<evidence type="ECO:0000256" key="1">
    <source>
        <dbReference type="ARBA" id="ARBA00007274"/>
    </source>
</evidence>
<organism evidence="5 6">
    <name type="scientific">Desulfomicrobium norvegicum (strain DSM 1741 / NCIMB 8310)</name>
    <name type="common">Desulfovibrio baculatus (strain Norway 4)</name>
    <name type="synonym">Desulfovibrio desulfuricans (strain Norway 4)</name>
    <dbReference type="NCBI Taxonomy" id="52561"/>
    <lineage>
        <taxon>Bacteria</taxon>
        <taxon>Pseudomonadati</taxon>
        <taxon>Thermodesulfobacteriota</taxon>
        <taxon>Desulfovibrionia</taxon>
        <taxon>Desulfovibrionales</taxon>
        <taxon>Desulfomicrobiaceae</taxon>
        <taxon>Desulfomicrobium</taxon>
    </lineage>
</organism>
<evidence type="ECO:0000256" key="3">
    <source>
        <dbReference type="ARBA" id="ARBA00022737"/>
    </source>
</evidence>
<dbReference type="InterPro" id="IPR001451">
    <property type="entry name" value="Hexapep"/>
</dbReference>
<keyword evidence="3" id="KW-0677">Repeat</keyword>
<evidence type="ECO:0000256" key="2">
    <source>
        <dbReference type="ARBA" id="ARBA00022679"/>
    </source>
</evidence>
<gene>
    <name evidence="5" type="ORF">SAMN05421830_11233</name>
</gene>
<proteinExistence type="inferred from homology"/>
<dbReference type="GO" id="GO:0016746">
    <property type="term" value="F:acyltransferase activity"/>
    <property type="evidence" value="ECO:0007669"/>
    <property type="project" value="UniProtKB-KW"/>
</dbReference>
<evidence type="ECO:0000313" key="5">
    <source>
        <dbReference type="EMBL" id="SFM03598.1"/>
    </source>
</evidence>
<dbReference type="CDD" id="cd03349">
    <property type="entry name" value="LbH_XAT"/>
    <property type="match status" value="1"/>
</dbReference>
<keyword evidence="2" id="KW-0808">Transferase</keyword>
<dbReference type="Gene3D" id="2.160.10.10">
    <property type="entry name" value="Hexapeptide repeat proteins"/>
    <property type="match status" value="1"/>
</dbReference>